<comment type="caution">
    <text evidence="3">The sequence shown here is derived from an EMBL/GenBank/DDBJ whole genome shotgun (WGS) entry which is preliminary data.</text>
</comment>
<dbReference type="EMBL" id="JBHTIW010000001">
    <property type="protein sequence ID" value="MFD0918147.1"/>
    <property type="molecule type" value="Genomic_DNA"/>
</dbReference>
<evidence type="ECO:0000313" key="3">
    <source>
        <dbReference type="EMBL" id="MFD0918147.1"/>
    </source>
</evidence>
<protein>
    <submittedName>
        <fullName evidence="3">Oxidoreductase</fullName>
    </submittedName>
</protein>
<gene>
    <name evidence="3" type="ORF">ACFQ16_00175</name>
</gene>
<keyword evidence="2" id="KW-0812">Transmembrane</keyword>
<accession>A0ABW3FPQ0</accession>
<keyword evidence="4" id="KW-1185">Reference proteome</keyword>
<feature type="transmembrane region" description="Helical" evidence="2">
    <location>
        <begin position="723"/>
        <end position="743"/>
    </location>
</feature>
<dbReference type="Proteomes" id="UP001597018">
    <property type="component" value="Unassembled WGS sequence"/>
</dbReference>
<reference evidence="4" key="1">
    <citation type="journal article" date="2019" name="Int. J. Syst. Evol. Microbiol.">
        <title>The Global Catalogue of Microorganisms (GCM) 10K type strain sequencing project: providing services to taxonomists for standard genome sequencing and annotation.</title>
        <authorList>
            <consortium name="The Broad Institute Genomics Platform"/>
            <consortium name="The Broad Institute Genome Sequencing Center for Infectious Disease"/>
            <person name="Wu L."/>
            <person name="Ma J."/>
        </authorList>
    </citation>
    <scope>NUCLEOTIDE SEQUENCE [LARGE SCALE GENOMIC DNA]</scope>
    <source>
        <strain evidence="4">CCUG 56401</strain>
    </source>
</reference>
<evidence type="ECO:0000256" key="2">
    <source>
        <dbReference type="SAM" id="Phobius"/>
    </source>
</evidence>
<evidence type="ECO:0000313" key="4">
    <source>
        <dbReference type="Proteomes" id="UP001597018"/>
    </source>
</evidence>
<keyword evidence="2" id="KW-0472">Membrane</keyword>
<name>A0ABW3FPQ0_9PSEU</name>
<feature type="region of interest" description="Disordered" evidence="1">
    <location>
        <begin position="1"/>
        <end position="42"/>
    </location>
</feature>
<keyword evidence="2" id="KW-1133">Transmembrane helix</keyword>
<sequence length="751" mass="81961">MPWDSNGPLTAAEQRFEDQLRQGHRGAPPVPPLDVDDDQAGPDRVIRGEYLSRRLADAPHEGGGQPFSRRGVQQLVIAIEDAVITGRLDLRAAEVPYLLEFVRCRFEQAPDLRQARLAGLALWHCRFPGLDARNLSTSNDTVLRHCTSEGGIVDLADAELGGSLLLNDSELRNPGHRAIYADRLSVSGALLGLRLRTSGEIRIPGAKIGGNLNLSGGSLRNRGRNAVNATGIQIGGSLRLDVDPASGGPCSVAGMLYLPSAHISGDLRLRDAVLEPGMAPPRRGESRHDDPVSALIADRCEIRGDVQLDQDFRSGGTIRMVSAKIGGDLRMSGARVDLSWSRSLAASVEQPLRALHLDGTEILGNLEASQVVLRGQLRMADVHVHGSFQLTRATLFGPRTDVVQAGRIRVGSNLDCREADVRGTLQLQGAQIGASIDLRSAQLLKPAWHRHRMAYKSSLDLRASNIARDLVCASGARTFRAEGEVQLRRAEIGRQANFWGCELGDGSARNAINAFGLVTQELTLLPGTPPLGRVVLRRAQCELLADNAELWDASGGVDVEDFTYDSFSDPVEPTDQARVLERLEWLRSTAGGRYQPGPYDQLARVFRGNGNEELAVTVLIEKQRRRYQAIAAASRPALRWPVRLWSLLQLVTVSYGYRPLRALIWLVVLTAAGTSWFSFHELTPINADDHPVWNPLLYTVDQLLPIINLGNDNMWQARGVSQWITVVLIAAGWVLATTVAAGVSRALRREA</sequence>
<organism evidence="3 4">
    <name type="scientific">Saccharopolyspora rosea</name>
    <dbReference type="NCBI Taxonomy" id="524884"/>
    <lineage>
        <taxon>Bacteria</taxon>
        <taxon>Bacillati</taxon>
        <taxon>Actinomycetota</taxon>
        <taxon>Actinomycetes</taxon>
        <taxon>Pseudonocardiales</taxon>
        <taxon>Pseudonocardiaceae</taxon>
        <taxon>Saccharopolyspora</taxon>
    </lineage>
</organism>
<dbReference type="RefSeq" id="WP_263250215.1">
    <property type="nucleotide sequence ID" value="NZ_BAABLT010000034.1"/>
</dbReference>
<evidence type="ECO:0000256" key="1">
    <source>
        <dbReference type="SAM" id="MobiDB-lite"/>
    </source>
</evidence>
<proteinExistence type="predicted"/>